<evidence type="ECO:0000259" key="10">
    <source>
        <dbReference type="Pfam" id="PF02602"/>
    </source>
</evidence>
<proteinExistence type="inferred from homology"/>
<comment type="function">
    <text evidence="6 9">Catalyzes cyclization of the linear tetrapyrrole, hydroxymethylbilane, to the macrocyclic uroporphyrinogen III.</text>
</comment>
<dbReference type="SUPFAM" id="SSF69618">
    <property type="entry name" value="HemD-like"/>
    <property type="match status" value="1"/>
</dbReference>
<dbReference type="InterPro" id="IPR036108">
    <property type="entry name" value="4pyrrol_syn_uPrphyn_synt_sf"/>
</dbReference>
<reference evidence="11" key="1">
    <citation type="submission" date="2022-10" db="EMBL/GenBank/DDBJ databases">
        <title>Description of Fervidibacillus gen. nov. in the family Fervidibacillaceae fam. nov. with two species, Fervidibacillus albus sp. nov., and Fervidibacillus halotolerans sp. nov., isolated from tidal flat sediments.</title>
        <authorList>
            <person name="Kwon K.K."/>
            <person name="Yang S.-H."/>
        </authorList>
    </citation>
    <scope>NUCLEOTIDE SEQUENCE</scope>
    <source>
        <strain evidence="11">JCM 19140</strain>
    </source>
</reference>
<evidence type="ECO:0000256" key="7">
    <source>
        <dbReference type="ARBA" id="ARBA00040167"/>
    </source>
</evidence>
<dbReference type="Gene3D" id="3.40.50.10090">
    <property type="match status" value="2"/>
</dbReference>
<dbReference type="InterPro" id="IPR039793">
    <property type="entry name" value="UROS/Hem4"/>
</dbReference>
<dbReference type="RefSeq" id="WP_263073271.1">
    <property type="nucleotide sequence ID" value="NZ_JAOUSF010000003.1"/>
</dbReference>
<evidence type="ECO:0000256" key="5">
    <source>
        <dbReference type="ARBA" id="ARBA00023244"/>
    </source>
</evidence>
<comment type="pathway">
    <text evidence="1 9">Porphyrin-containing compound metabolism; protoporphyrin-IX biosynthesis; coproporphyrinogen-III from 5-aminolevulinate: step 3/4.</text>
</comment>
<dbReference type="CDD" id="cd06578">
    <property type="entry name" value="HemD"/>
    <property type="match status" value="1"/>
</dbReference>
<dbReference type="PANTHER" id="PTHR38042">
    <property type="entry name" value="UROPORPHYRINOGEN-III SYNTHASE, CHLOROPLASTIC"/>
    <property type="match status" value="1"/>
</dbReference>
<dbReference type="EC" id="4.2.1.75" evidence="3 9"/>
<evidence type="ECO:0000256" key="4">
    <source>
        <dbReference type="ARBA" id="ARBA00023239"/>
    </source>
</evidence>
<keyword evidence="12" id="KW-1185">Reference proteome</keyword>
<keyword evidence="5 9" id="KW-0627">Porphyrin biosynthesis</keyword>
<evidence type="ECO:0000256" key="3">
    <source>
        <dbReference type="ARBA" id="ARBA00013109"/>
    </source>
</evidence>
<keyword evidence="4 9" id="KW-0456">Lyase</keyword>
<organism evidence="11 12">
    <name type="scientific">Perspicuibacillus lycopersici</name>
    <dbReference type="NCBI Taxonomy" id="1325689"/>
    <lineage>
        <taxon>Bacteria</taxon>
        <taxon>Bacillati</taxon>
        <taxon>Bacillota</taxon>
        <taxon>Bacilli</taxon>
        <taxon>Bacillales</taxon>
        <taxon>Bacillaceae</taxon>
        <taxon>Perspicuibacillus</taxon>
    </lineage>
</organism>
<evidence type="ECO:0000256" key="1">
    <source>
        <dbReference type="ARBA" id="ARBA00004772"/>
    </source>
</evidence>
<dbReference type="InterPro" id="IPR003754">
    <property type="entry name" value="4pyrrol_synth_uPrphyn_synth"/>
</dbReference>
<evidence type="ECO:0000256" key="8">
    <source>
        <dbReference type="ARBA" id="ARBA00048617"/>
    </source>
</evidence>
<dbReference type="GO" id="GO:0004852">
    <property type="term" value="F:uroporphyrinogen-III synthase activity"/>
    <property type="evidence" value="ECO:0007669"/>
    <property type="project" value="UniProtKB-UniRule"/>
</dbReference>
<name>A0AAE3LNM6_9BACI</name>
<dbReference type="GO" id="GO:0006780">
    <property type="term" value="P:uroporphyrinogen III biosynthetic process"/>
    <property type="evidence" value="ECO:0007669"/>
    <property type="project" value="UniProtKB-UniRule"/>
</dbReference>
<comment type="catalytic activity">
    <reaction evidence="8 9">
        <text>hydroxymethylbilane = uroporphyrinogen III + H2O</text>
        <dbReference type="Rhea" id="RHEA:18965"/>
        <dbReference type="ChEBI" id="CHEBI:15377"/>
        <dbReference type="ChEBI" id="CHEBI:57308"/>
        <dbReference type="ChEBI" id="CHEBI:57845"/>
        <dbReference type="EC" id="4.2.1.75"/>
    </reaction>
</comment>
<dbReference type="EMBL" id="JAOUSF010000003">
    <property type="protein sequence ID" value="MCU9614036.1"/>
    <property type="molecule type" value="Genomic_DNA"/>
</dbReference>
<accession>A0AAE3LNM6</accession>
<evidence type="ECO:0000256" key="2">
    <source>
        <dbReference type="ARBA" id="ARBA00008133"/>
    </source>
</evidence>
<protein>
    <recommendedName>
        <fullName evidence="7 9">Uroporphyrinogen-III synthase</fullName>
        <ecNumber evidence="3 9">4.2.1.75</ecNumber>
    </recommendedName>
</protein>
<gene>
    <name evidence="11" type="ORF">OEV98_10730</name>
</gene>
<dbReference type="Pfam" id="PF02602">
    <property type="entry name" value="HEM4"/>
    <property type="match status" value="1"/>
</dbReference>
<evidence type="ECO:0000313" key="11">
    <source>
        <dbReference type="EMBL" id="MCU9614036.1"/>
    </source>
</evidence>
<evidence type="ECO:0000256" key="6">
    <source>
        <dbReference type="ARBA" id="ARBA00037589"/>
    </source>
</evidence>
<dbReference type="Proteomes" id="UP001209318">
    <property type="component" value="Unassembled WGS sequence"/>
</dbReference>
<comment type="similarity">
    <text evidence="2 9">Belongs to the uroporphyrinogen-III synthase family.</text>
</comment>
<dbReference type="AlphaFoldDB" id="A0AAE3LNM6"/>
<feature type="domain" description="Tetrapyrrole biosynthesis uroporphyrinogen III synthase" evidence="10">
    <location>
        <begin position="23"/>
        <end position="250"/>
    </location>
</feature>
<sequence length="260" mass="29418">MEENLPLAGKRCLIMRNPSQAKQLVNGIRKLGGEAVNVPLISFRKTIVNEQDQLIVKNLATYDWIIFTSQNGVRFFMEQLQESDESFPKHVKVAAVGKKTEQLLHDYGVTISFIPSQFTGEALAAEIIPYIQPMDTICIIKGNLASNIIYDELRAKTPNVHELIIYETYLPEESKERLAAQIREEAVDLLVFTSPSTVQHFLLVIEENKLQQKLMGKIFACIGPVTKKALITAGFPVHICPKIYTGEQLLKETKQFFVRK</sequence>
<evidence type="ECO:0000313" key="12">
    <source>
        <dbReference type="Proteomes" id="UP001209318"/>
    </source>
</evidence>
<evidence type="ECO:0000256" key="9">
    <source>
        <dbReference type="RuleBase" id="RU366031"/>
    </source>
</evidence>
<comment type="caution">
    <text evidence="11">The sequence shown here is derived from an EMBL/GenBank/DDBJ whole genome shotgun (WGS) entry which is preliminary data.</text>
</comment>
<dbReference type="PANTHER" id="PTHR38042:SF1">
    <property type="entry name" value="UROPORPHYRINOGEN-III SYNTHASE, CHLOROPLASTIC"/>
    <property type="match status" value="1"/>
</dbReference>
<dbReference type="GO" id="GO:0006782">
    <property type="term" value="P:protoporphyrinogen IX biosynthetic process"/>
    <property type="evidence" value="ECO:0007669"/>
    <property type="project" value="UniProtKB-UniRule"/>
</dbReference>